<dbReference type="PANTHER" id="PTHR24286:SF357">
    <property type="entry name" value="P450, PUTATIVE-RELATED"/>
    <property type="match status" value="1"/>
</dbReference>
<keyword evidence="5 8" id="KW-1133">Transmembrane helix</keyword>
<dbReference type="PRINTS" id="PR00463">
    <property type="entry name" value="EP450I"/>
</dbReference>
<comment type="subcellular location">
    <subcellularLocation>
        <location evidence="1">Membrane</location>
        <topology evidence="1">Single-pass membrane protein</topology>
    </subcellularLocation>
</comment>
<evidence type="ECO:0000256" key="7">
    <source>
        <dbReference type="RuleBase" id="RU000461"/>
    </source>
</evidence>
<evidence type="ECO:0000256" key="4">
    <source>
        <dbReference type="ARBA" id="ARBA00022723"/>
    </source>
</evidence>
<dbReference type="CDD" id="cd11043">
    <property type="entry name" value="CYP90-like"/>
    <property type="match status" value="1"/>
</dbReference>
<evidence type="ECO:0000313" key="10">
    <source>
        <dbReference type="RefSeq" id="XP_016651678.1"/>
    </source>
</evidence>
<dbReference type="PROSITE" id="PS00086">
    <property type="entry name" value="CYTOCHROME_P450"/>
    <property type="match status" value="1"/>
</dbReference>
<keyword evidence="7" id="KW-0503">Monooxygenase</keyword>
<name>A0ABM1LWA1_PRUMU</name>
<dbReference type="Proteomes" id="UP000694861">
    <property type="component" value="Linkage group LG8"/>
</dbReference>
<sequence>MNTFLLYYPFLLALLSFIFLLAKQLRSRKPTPNLPPGSMGWPYLGETLQLYSQNPNVFFATRQNRYGEVFKTHILGSPCVMLSSPEAVRFVLVTQAHLFKPTYPQSKEKLIGPSALFFHQNDYHAQIRRLVQASLSLDVTRNLVPDIEAIAISVLDSWSGKVVNTFYELKKFTFDVAVLFIFGHLNNHHHRELLKENYYTLDKGYNSFPTNLPGSSYNKSVLARRRISLIVSEIIKEREEKSLVQRDLLGSLLNFKDEKGQTLTHNQIVDNIIGVMFAAQDTTASLLTWMIKYIHDDSNTREAIQIEQKAIFESNDGGNHMLSWAQTRNMPLTSRAIKESLRMASIISFTFREAVEDVKYKGYLIPKGWKVLPLFRNIHHNPDFFVDPHKFNPSRFELGIKPNTFMPFGNGLHTCPGNEVAKLQMLIFIHHLVNKFRWEVVGSGGVHYDPFPIPQRGLPAKFWKETCTQGHPKITPRKDIKSGRKAS</sequence>
<evidence type="ECO:0000256" key="2">
    <source>
        <dbReference type="ARBA" id="ARBA00010617"/>
    </source>
</evidence>
<dbReference type="InterPro" id="IPR017972">
    <property type="entry name" value="Cyt_P450_CS"/>
</dbReference>
<dbReference type="RefSeq" id="XP_016651678.1">
    <property type="nucleotide sequence ID" value="XM_016796192.1"/>
</dbReference>
<keyword evidence="4 7" id="KW-0479">Metal-binding</keyword>
<dbReference type="Gene3D" id="1.10.630.10">
    <property type="entry name" value="Cytochrome P450"/>
    <property type="match status" value="1"/>
</dbReference>
<dbReference type="InterPro" id="IPR001128">
    <property type="entry name" value="Cyt_P450"/>
</dbReference>
<dbReference type="GeneID" id="107881722"/>
<comment type="similarity">
    <text evidence="2 7">Belongs to the cytochrome P450 family.</text>
</comment>
<protein>
    <submittedName>
        <fullName evidence="10">Abscisic acid 8'-hydroxylase 4-like</fullName>
    </submittedName>
</protein>
<keyword evidence="7" id="KW-0349">Heme</keyword>
<keyword evidence="8" id="KW-0472">Membrane</keyword>
<evidence type="ECO:0000256" key="1">
    <source>
        <dbReference type="ARBA" id="ARBA00004167"/>
    </source>
</evidence>
<dbReference type="InterPro" id="IPR002401">
    <property type="entry name" value="Cyt_P450_E_grp-I"/>
</dbReference>
<proteinExistence type="inferred from homology"/>
<feature type="transmembrane region" description="Helical" evidence="8">
    <location>
        <begin position="6"/>
        <end position="22"/>
    </location>
</feature>
<evidence type="ECO:0000256" key="3">
    <source>
        <dbReference type="ARBA" id="ARBA00022692"/>
    </source>
</evidence>
<accession>A0ABM1LWA1</accession>
<reference evidence="9" key="1">
    <citation type="journal article" date="2012" name="Nat. Commun.">
        <title>The genome of Prunus mume.</title>
        <authorList>
            <person name="Zhang Q."/>
            <person name="Chen W."/>
            <person name="Sun L."/>
            <person name="Zhao F."/>
            <person name="Huang B."/>
            <person name="Yang W."/>
            <person name="Tao Y."/>
            <person name="Wang J."/>
            <person name="Yuan Z."/>
            <person name="Fan G."/>
            <person name="Xing Z."/>
            <person name="Han C."/>
            <person name="Pan H."/>
            <person name="Zhong X."/>
            <person name="Shi W."/>
            <person name="Liang X."/>
            <person name="Du D."/>
            <person name="Sun F."/>
            <person name="Xu Z."/>
            <person name="Hao R."/>
            <person name="Lv T."/>
            <person name="Lv Y."/>
            <person name="Zheng Z."/>
            <person name="Sun M."/>
            <person name="Luo L."/>
            <person name="Cai M."/>
            <person name="Gao Y."/>
            <person name="Wang J."/>
            <person name="Yin Y."/>
            <person name="Xu X."/>
            <person name="Cheng T."/>
            <person name="Wang J."/>
        </authorList>
    </citation>
    <scope>NUCLEOTIDE SEQUENCE [LARGE SCALE GENOMIC DNA]</scope>
</reference>
<dbReference type="Pfam" id="PF00067">
    <property type="entry name" value="p450"/>
    <property type="match status" value="1"/>
</dbReference>
<reference evidence="10" key="2">
    <citation type="submission" date="2025-08" db="UniProtKB">
        <authorList>
            <consortium name="RefSeq"/>
        </authorList>
    </citation>
    <scope>IDENTIFICATION</scope>
</reference>
<dbReference type="PRINTS" id="PR00385">
    <property type="entry name" value="P450"/>
</dbReference>
<gene>
    <name evidence="10" type="primary">LOC107881722</name>
</gene>
<dbReference type="SUPFAM" id="SSF48264">
    <property type="entry name" value="Cytochrome P450"/>
    <property type="match status" value="1"/>
</dbReference>
<keyword evidence="6 7" id="KW-0408">Iron</keyword>
<evidence type="ECO:0000256" key="5">
    <source>
        <dbReference type="ARBA" id="ARBA00022989"/>
    </source>
</evidence>
<keyword evidence="3 8" id="KW-0812">Transmembrane</keyword>
<evidence type="ECO:0000256" key="6">
    <source>
        <dbReference type="ARBA" id="ARBA00023004"/>
    </source>
</evidence>
<organism evidence="9 10">
    <name type="scientific">Prunus mume</name>
    <name type="common">Japanese apricot</name>
    <name type="synonym">Armeniaca mume</name>
    <dbReference type="NCBI Taxonomy" id="102107"/>
    <lineage>
        <taxon>Eukaryota</taxon>
        <taxon>Viridiplantae</taxon>
        <taxon>Streptophyta</taxon>
        <taxon>Embryophyta</taxon>
        <taxon>Tracheophyta</taxon>
        <taxon>Spermatophyta</taxon>
        <taxon>Magnoliopsida</taxon>
        <taxon>eudicotyledons</taxon>
        <taxon>Gunneridae</taxon>
        <taxon>Pentapetalae</taxon>
        <taxon>rosids</taxon>
        <taxon>fabids</taxon>
        <taxon>Rosales</taxon>
        <taxon>Rosaceae</taxon>
        <taxon>Amygdaloideae</taxon>
        <taxon>Amygdaleae</taxon>
        <taxon>Prunus</taxon>
    </lineage>
</organism>
<dbReference type="InterPro" id="IPR036396">
    <property type="entry name" value="Cyt_P450_sf"/>
</dbReference>
<evidence type="ECO:0000256" key="8">
    <source>
        <dbReference type="SAM" id="Phobius"/>
    </source>
</evidence>
<evidence type="ECO:0000313" key="9">
    <source>
        <dbReference type="Proteomes" id="UP000694861"/>
    </source>
</evidence>
<keyword evidence="9" id="KW-1185">Reference proteome</keyword>
<dbReference type="PANTHER" id="PTHR24286">
    <property type="entry name" value="CYTOCHROME P450 26"/>
    <property type="match status" value="1"/>
</dbReference>
<keyword evidence="7" id="KW-0560">Oxidoreductase</keyword>